<dbReference type="PATRIC" id="fig|28128.5.peg.1853"/>
<dbReference type="EMBL" id="LRQG01000149">
    <property type="protein sequence ID" value="KXA36861.1"/>
    <property type="molecule type" value="Genomic_DNA"/>
</dbReference>
<sequence>MVDIRNLKDDLLNGQSLPFTTKNLTFCTAIAFLLNFNHLQKILLEMDF</sequence>
<evidence type="ECO:0000313" key="2">
    <source>
        <dbReference type="Proteomes" id="UP000070533"/>
    </source>
</evidence>
<dbReference type="Proteomes" id="UP000070533">
    <property type="component" value="Unassembled WGS sequence"/>
</dbReference>
<name>A0A133Q1W4_9BACT</name>
<evidence type="ECO:0000313" key="1">
    <source>
        <dbReference type="EMBL" id="KXA36861.1"/>
    </source>
</evidence>
<reference evidence="2" key="1">
    <citation type="submission" date="2016-01" db="EMBL/GenBank/DDBJ databases">
        <authorList>
            <person name="Mitreva M."/>
            <person name="Pepin K.H."/>
            <person name="Mihindukulasuriya K.A."/>
            <person name="Fulton R."/>
            <person name="Fronick C."/>
            <person name="O'Laughlin M."/>
            <person name="Miner T."/>
            <person name="Herter B."/>
            <person name="Rosa B.A."/>
            <person name="Cordes M."/>
            <person name="Tomlinson C."/>
            <person name="Wollam A."/>
            <person name="Palsikar V.B."/>
            <person name="Mardis E.R."/>
            <person name="Wilson R.K."/>
        </authorList>
    </citation>
    <scope>NUCLEOTIDE SEQUENCE [LARGE SCALE GENOMIC DNA]</scope>
    <source>
        <strain evidence="2">MJR7716</strain>
    </source>
</reference>
<accession>A0A133Q1W4</accession>
<proteinExistence type="predicted"/>
<gene>
    <name evidence="1" type="ORF">HMPREF3226_01806</name>
</gene>
<organism evidence="1 2">
    <name type="scientific">Prevotella corporis</name>
    <dbReference type="NCBI Taxonomy" id="28128"/>
    <lineage>
        <taxon>Bacteria</taxon>
        <taxon>Pseudomonadati</taxon>
        <taxon>Bacteroidota</taxon>
        <taxon>Bacteroidia</taxon>
        <taxon>Bacteroidales</taxon>
        <taxon>Prevotellaceae</taxon>
        <taxon>Prevotella</taxon>
    </lineage>
</organism>
<keyword evidence="2" id="KW-1185">Reference proteome</keyword>
<dbReference type="AlphaFoldDB" id="A0A133Q1W4"/>
<dbReference type="STRING" id="28128.HMPREF3226_01806"/>
<protein>
    <submittedName>
        <fullName evidence="1">Uncharacterized protein</fullName>
    </submittedName>
</protein>
<comment type="caution">
    <text evidence="1">The sequence shown here is derived from an EMBL/GenBank/DDBJ whole genome shotgun (WGS) entry which is preliminary data.</text>
</comment>